<evidence type="ECO:0000313" key="1">
    <source>
        <dbReference type="EMBL" id="CAG8680492.1"/>
    </source>
</evidence>
<organism evidence="1 2">
    <name type="scientific">Acaulospora colombiana</name>
    <dbReference type="NCBI Taxonomy" id="27376"/>
    <lineage>
        <taxon>Eukaryota</taxon>
        <taxon>Fungi</taxon>
        <taxon>Fungi incertae sedis</taxon>
        <taxon>Mucoromycota</taxon>
        <taxon>Glomeromycotina</taxon>
        <taxon>Glomeromycetes</taxon>
        <taxon>Diversisporales</taxon>
        <taxon>Acaulosporaceae</taxon>
        <taxon>Acaulospora</taxon>
    </lineage>
</organism>
<keyword evidence="2" id="KW-1185">Reference proteome</keyword>
<reference evidence="1" key="1">
    <citation type="submission" date="2021-06" db="EMBL/GenBank/DDBJ databases">
        <authorList>
            <person name="Kallberg Y."/>
            <person name="Tangrot J."/>
            <person name="Rosling A."/>
        </authorList>
    </citation>
    <scope>NUCLEOTIDE SEQUENCE</scope>
    <source>
        <strain evidence="1">CL356</strain>
    </source>
</reference>
<comment type="caution">
    <text evidence="1">The sequence shown here is derived from an EMBL/GenBank/DDBJ whole genome shotgun (WGS) entry which is preliminary data.</text>
</comment>
<dbReference type="Proteomes" id="UP000789525">
    <property type="component" value="Unassembled WGS sequence"/>
</dbReference>
<sequence length="57" mass="6376">HLESLVYYDNNYEDHSINNTCATRRKNSALITLGNLNNGANSDVMKVCEERATGICE</sequence>
<dbReference type="EMBL" id="CAJVPT010026696">
    <property type="protein sequence ID" value="CAG8680492.1"/>
    <property type="molecule type" value="Genomic_DNA"/>
</dbReference>
<protein>
    <submittedName>
        <fullName evidence="1">14287_t:CDS:1</fullName>
    </submittedName>
</protein>
<evidence type="ECO:0000313" key="2">
    <source>
        <dbReference type="Proteomes" id="UP000789525"/>
    </source>
</evidence>
<feature type="non-terminal residue" evidence="1">
    <location>
        <position position="1"/>
    </location>
</feature>
<accession>A0ACA9NXJ4</accession>
<feature type="non-terminal residue" evidence="1">
    <location>
        <position position="57"/>
    </location>
</feature>
<proteinExistence type="predicted"/>
<gene>
    <name evidence="1" type="ORF">ACOLOM_LOCUS9315</name>
</gene>
<name>A0ACA9NXJ4_9GLOM</name>